<dbReference type="InterPro" id="IPR002413">
    <property type="entry name" value="V5_allergen-like"/>
</dbReference>
<dbReference type="InterPro" id="IPR035940">
    <property type="entry name" value="CAP_sf"/>
</dbReference>
<evidence type="ECO:0000259" key="2">
    <source>
        <dbReference type="SMART" id="SM00198"/>
    </source>
</evidence>
<keyword evidence="4" id="KW-1185">Reference proteome</keyword>
<dbReference type="SUPFAM" id="SSF55797">
    <property type="entry name" value="PR-1-like"/>
    <property type="match status" value="1"/>
</dbReference>
<dbReference type="PRINTS" id="PR00837">
    <property type="entry name" value="V5TPXLIKE"/>
</dbReference>
<feature type="chain" id="PRO_5020725118" evidence="1">
    <location>
        <begin position="25"/>
        <end position="174"/>
    </location>
</feature>
<dbReference type="Pfam" id="PF00188">
    <property type="entry name" value="CAP"/>
    <property type="match status" value="1"/>
</dbReference>
<evidence type="ECO:0000313" key="3">
    <source>
        <dbReference type="EMBL" id="TIX50085.1"/>
    </source>
</evidence>
<feature type="signal peptide" evidence="1">
    <location>
        <begin position="1"/>
        <end position="24"/>
    </location>
</feature>
<proteinExistence type="predicted"/>
<accession>A0A4T3F1D5</accession>
<dbReference type="Proteomes" id="UP000309389">
    <property type="component" value="Unassembled WGS sequence"/>
</dbReference>
<dbReference type="PROSITE" id="PS01010">
    <property type="entry name" value="CRISP_2"/>
    <property type="match status" value="1"/>
</dbReference>
<keyword evidence="1" id="KW-0732">Signal</keyword>
<comment type="caution">
    <text evidence="3">The sequence shown here is derived from an EMBL/GenBank/DDBJ whole genome shotgun (WGS) entry which is preliminary data.</text>
</comment>
<evidence type="ECO:0000256" key="1">
    <source>
        <dbReference type="SAM" id="SignalP"/>
    </source>
</evidence>
<sequence length="174" mass="19548">MGRVRKLCAALAASALGIAAPLGAQDQPASAFEHEFLTAHNEERRDAGVPPLAWSDELAEEAHAWARRLARQGRLQHASRDERGDKGENLWMGTAALYSARTIFSTFVAEKRHFMNGSFPNVSRTGRWRDVGHYTQVIWRETQQLGCAVARNDAHDFVVCRYWPAGNWYGRTPL</sequence>
<dbReference type="InterPro" id="IPR001283">
    <property type="entry name" value="CRISP-related"/>
</dbReference>
<dbReference type="OrthoDB" id="9794228at2"/>
<feature type="domain" description="SCP" evidence="2">
    <location>
        <begin position="31"/>
        <end position="170"/>
    </location>
</feature>
<reference evidence="3 4" key="1">
    <citation type="submission" date="2019-04" db="EMBL/GenBank/DDBJ databases">
        <title>Altererythrobacter aquimixticola sp. nov., isolated from sediment of junction between the ocean and a freshwater spring.</title>
        <authorList>
            <person name="Yoon J.-H."/>
        </authorList>
    </citation>
    <scope>NUCLEOTIDE SEQUENCE [LARGE SCALE GENOMIC DNA]</scope>
    <source>
        <strain evidence="3 4">SSKS-13</strain>
    </source>
</reference>
<dbReference type="EMBL" id="SSHH01000002">
    <property type="protein sequence ID" value="TIX50085.1"/>
    <property type="molecule type" value="Genomic_DNA"/>
</dbReference>
<dbReference type="InterPro" id="IPR014044">
    <property type="entry name" value="CAP_dom"/>
</dbReference>
<gene>
    <name evidence="3" type="ORF">E5222_07240</name>
</gene>
<dbReference type="Gene3D" id="3.40.33.10">
    <property type="entry name" value="CAP"/>
    <property type="match status" value="1"/>
</dbReference>
<name>A0A4T3F1D5_9SPHN</name>
<dbReference type="PROSITE" id="PS01009">
    <property type="entry name" value="CRISP_1"/>
    <property type="match status" value="1"/>
</dbReference>
<organism evidence="3 4">
    <name type="scientific">Alteraurantiacibacter aquimixticola</name>
    <dbReference type="NCBI Taxonomy" id="2489173"/>
    <lineage>
        <taxon>Bacteria</taxon>
        <taxon>Pseudomonadati</taxon>
        <taxon>Pseudomonadota</taxon>
        <taxon>Alphaproteobacteria</taxon>
        <taxon>Sphingomonadales</taxon>
        <taxon>Erythrobacteraceae</taxon>
        <taxon>Alteraurantiacibacter</taxon>
    </lineage>
</organism>
<evidence type="ECO:0000313" key="4">
    <source>
        <dbReference type="Proteomes" id="UP000309389"/>
    </source>
</evidence>
<dbReference type="GO" id="GO:0005576">
    <property type="term" value="C:extracellular region"/>
    <property type="evidence" value="ECO:0007669"/>
    <property type="project" value="InterPro"/>
</dbReference>
<dbReference type="AlphaFoldDB" id="A0A4T3F1D5"/>
<dbReference type="RefSeq" id="WP_136693105.1">
    <property type="nucleotide sequence ID" value="NZ_SSHH01000002.1"/>
</dbReference>
<dbReference type="PRINTS" id="PR00838">
    <property type="entry name" value="V5ALLERGEN"/>
</dbReference>
<dbReference type="SMART" id="SM00198">
    <property type="entry name" value="SCP"/>
    <property type="match status" value="1"/>
</dbReference>
<protein>
    <submittedName>
        <fullName evidence="3">SCP-like extracellular</fullName>
    </submittedName>
</protein>
<dbReference type="InterPro" id="IPR018244">
    <property type="entry name" value="Allrgn_V5/Tpx1_CS"/>
</dbReference>
<dbReference type="PANTHER" id="PTHR10334">
    <property type="entry name" value="CYSTEINE-RICH SECRETORY PROTEIN-RELATED"/>
    <property type="match status" value="1"/>
</dbReference>